<feature type="region of interest" description="Disordered" evidence="1">
    <location>
        <begin position="10"/>
        <end position="33"/>
    </location>
</feature>
<keyword evidence="3" id="KW-1185">Reference proteome</keyword>
<name>D7LDY4_ARALL</name>
<dbReference type="HOGENOM" id="CLU_2416283_0_0_1"/>
<reference evidence="3" key="1">
    <citation type="journal article" date="2011" name="Nat. Genet.">
        <title>The Arabidopsis lyrata genome sequence and the basis of rapid genome size change.</title>
        <authorList>
            <person name="Hu T.T."/>
            <person name="Pattyn P."/>
            <person name="Bakker E.G."/>
            <person name="Cao J."/>
            <person name="Cheng J.-F."/>
            <person name="Clark R.M."/>
            <person name="Fahlgren N."/>
            <person name="Fawcett J.A."/>
            <person name="Grimwood J."/>
            <person name="Gundlach H."/>
            <person name="Haberer G."/>
            <person name="Hollister J.D."/>
            <person name="Ossowski S."/>
            <person name="Ottilar R.P."/>
            <person name="Salamov A.A."/>
            <person name="Schneeberger K."/>
            <person name="Spannagl M."/>
            <person name="Wang X."/>
            <person name="Yang L."/>
            <person name="Nasrallah M.E."/>
            <person name="Bergelson J."/>
            <person name="Carrington J.C."/>
            <person name="Gaut B.S."/>
            <person name="Schmutz J."/>
            <person name="Mayer K.F.X."/>
            <person name="Van de Peer Y."/>
            <person name="Grigoriev I.V."/>
            <person name="Nordborg M."/>
            <person name="Weigel D."/>
            <person name="Guo Y.-L."/>
        </authorList>
    </citation>
    <scope>NUCLEOTIDE SEQUENCE [LARGE SCALE GENOMIC DNA]</scope>
    <source>
        <strain evidence="3">cv. MN47</strain>
    </source>
</reference>
<evidence type="ECO:0000256" key="1">
    <source>
        <dbReference type="SAM" id="MobiDB-lite"/>
    </source>
</evidence>
<proteinExistence type="predicted"/>
<feature type="compositionally biased region" description="Basic and acidic residues" evidence="1">
    <location>
        <begin position="10"/>
        <end position="32"/>
    </location>
</feature>
<gene>
    <name evidence="2" type="ORF">ARALYDRAFT_904083</name>
</gene>
<dbReference type="AlphaFoldDB" id="D7LDY4"/>
<dbReference type="Proteomes" id="UP000008694">
    <property type="component" value="Unassembled WGS sequence"/>
</dbReference>
<evidence type="ECO:0000313" key="3">
    <source>
        <dbReference type="Proteomes" id="UP000008694"/>
    </source>
</evidence>
<dbReference type="Gramene" id="scaffold_403584.1">
    <property type="protein sequence ID" value="scaffold_403584.1"/>
    <property type="gene ID" value="scaffold_403584.1"/>
</dbReference>
<organism evidence="3">
    <name type="scientific">Arabidopsis lyrata subsp. lyrata</name>
    <name type="common">Lyre-leaved rock-cress</name>
    <dbReference type="NCBI Taxonomy" id="81972"/>
    <lineage>
        <taxon>Eukaryota</taxon>
        <taxon>Viridiplantae</taxon>
        <taxon>Streptophyta</taxon>
        <taxon>Embryophyta</taxon>
        <taxon>Tracheophyta</taxon>
        <taxon>Spermatophyta</taxon>
        <taxon>Magnoliopsida</taxon>
        <taxon>eudicotyledons</taxon>
        <taxon>Gunneridae</taxon>
        <taxon>Pentapetalae</taxon>
        <taxon>rosids</taxon>
        <taxon>malvids</taxon>
        <taxon>Brassicales</taxon>
        <taxon>Brassicaceae</taxon>
        <taxon>Camelineae</taxon>
        <taxon>Arabidopsis</taxon>
    </lineage>
</organism>
<protein>
    <submittedName>
        <fullName evidence="2">Predicted protein</fullName>
    </submittedName>
</protein>
<sequence length="92" mass="10604">MFLLEISYRENRRSRDHQADRCESDKVTDKSRRNCNSKDVSCLINQNDSKSGLSNLTRAKDLATVQELLWMQHMRLTLALATVATENEDFVA</sequence>
<accession>D7LDY4</accession>
<dbReference type="EMBL" id="GL348716">
    <property type="protein sequence ID" value="EFH56490.1"/>
    <property type="molecule type" value="Genomic_DNA"/>
</dbReference>
<evidence type="ECO:0000313" key="2">
    <source>
        <dbReference type="EMBL" id="EFH56490.1"/>
    </source>
</evidence>